<accession>A0A1Y0I992</accession>
<evidence type="ECO:0000256" key="1">
    <source>
        <dbReference type="ARBA" id="ARBA00022729"/>
    </source>
</evidence>
<dbReference type="Gene3D" id="3.10.105.10">
    <property type="entry name" value="Dipeptide-binding Protein, Domain 3"/>
    <property type="match status" value="1"/>
</dbReference>
<name>A0A1Y0I992_9GAMM</name>
<evidence type="ECO:0000313" key="4">
    <source>
        <dbReference type="Proteomes" id="UP000196027"/>
    </source>
</evidence>
<dbReference type="Pfam" id="PF00496">
    <property type="entry name" value="SBP_bac_5"/>
    <property type="match status" value="1"/>
</dbReference>
<dbReference type="Gene3D" id="3.40.190.10">
    <property type="entry name" value="Periplasmic binding protein-like II"/>
    <property type="match status" value="1"/>
</dbReference>
<dbReference type="CDD" id="cd08497">
    <property type="entry name" value="MbnE-like"/>
    <property type="match status" value="1"/>
</dbReference>
<dbReference type="GO" id="GO:0030288">
    <property type="term" value="C:outer membrane-bounded periplasmic space"/>
    <property type="evidence" value="ECO:0007669"/>
    <property type="project" value="TreeGrafter"/>
</dbReference>
<dbReference type="PIRSF" id="PIRSF002741">
    <property type="entry name" value="MppA"/>
    <property type="match status" value="1"/>
</dbReference>
<dbReference type="InterPro" id="IPR030678">
    <property type="entry name" value="Peptide/Ni-bd"/>
</dbReference>
<proteinExistence type="predicted"/>
<dbReference type="InterPro" id="IPR000914">
    <property type="entry name" value="SBP_5_dom"/>
</dbReference>
<dbReference type="GO" id="GO:0042884">
    <property type="term" value="P:microcin transport"/>
    <property type="evidence" value="ECO:0007669"/>
    <property type="project" value="TreeGrafter"/>
</dbReference>
<dbReference type="PANTHER" id="PTHR30290:SF64">
    <property type="entry name" value="ABC TRANSPORTER PERIPLASMIC BINDING PROTEIN"/>
    <property type="match status" value="1"/>
</dbReference>
<dbReference type="Proteomes" id="UP000196027">
    <property type="component" value="Chromosome"/>
</dbReference>
<dbReference type="SUPFAM" id="SSF53850">
    <property type="entry name" value="Periplasmic binding protein-like II"/>
    <property type="match status" value="1"/>
</dbReference>
<organism evidence="3 4">
    <name type="scientific">Oleiphilus messinensis</name>
    <dbReference type="NCBI Taxonomy" id="141451"/>
    <lineage>
        <taxon>Bacteria</taxon>
        <taxon>Pseudomonadati</taxon>
        <taxon>Pseudomonadota</taxon>
        <taxon>Gammaproteobacteria</taxon>
        <taxon>Oceanospirillales</taxon>
        <taxon>Oleiphilaceae</taxon>
        <taxon>Oleiphilus</taxon>
    </lineage>
</organism>
<reference evidence="3 4" key="1">
    <citation type="submission" date="2017-05" db="EMBL/GenBank/DDBJ databases">
        <title>Genomic insights into alkan degradation activity of Oleiphilus messinensis.</title>
        <authorList>
            <person name="Kozyavkin S.A."/>
            <person name="Slesarev A.I."/>
            <person name="Golyshin P.N."/>
            <person name="Korzhenkov A."/>
            <person name="Golyshina O.N."/>
            <person name="Toshchakov S.V."/>
        </authorList>
    </citation>
    <scope>NUCLEOTIDE SEQUENCE [LARGE SCALE GENOMIC DNA]</scope>
    <source>
        <strain evidence="3 4">ME102</strain>
    </source>
</reference>
<keyword evidence="4" id="KW-1185">Reference proteome</keyword>
<dbReference type="KEGG" id="ome:OLMES_3044"/>
<gene>
    <name evidence="3" type="ORF">OLMES_3044</name>
</gene>
<dbReference type="FunFam" id="3.10.105.10:FF:000005">
    <property type="entry name" value="ABC transporter substrate-binding protein"/>
    <property type="match status" value="1"/>
</dbReference>
<evidence type="ECO:0000313" key="3">
    <source>
        <dbReference type="EMBL" id="ARU57087.1"/>
    </source>
</evidence>
<dbReference type="PANTHER" id="PTHR30290">
    <property type="entry name" value="PERIPLASMIC BINDING COMPONENT OF ABC TRANSPORTER"/>
    <property type="match status" value="1"/>
</dbReference>
<dbReference type="GO" id="GO:0043190">
    <property type="term" value="C:ATP-binding cassette (ABC) transporter complex"/>
    <property type="evidence" value="ECO:0007669"/>
    <property type="project" value="InterPro"/>
</dbReference>
<dbReference type="GO" id="GO:0015833">
    <property type="term" value="P:peptide transport"/>
    <property type="evidence" value="ECO:0007669"/>
    <property type="project" value="TreeGrafter"/>
</dbReference>
<dbReference type="EMBL" id="CP021425">
    <property type="protein sequence ID" value="ARU57087.1"/>
    <property type="molecule type" value="Genomic_DNA"/>
</dbReference>
<protein>
    <submittedName>
        <fullName evidence="3">Extracellular solute-binding protein, family 5</fullName>
    </submittedName>
</protein>
<dbReference type="AlphaFoldDB" id="A0A1Y0I992"/>
<feature type="domain" description="Solute-binding protein family 5" evidence="2">
    <location>
        <begin position="104"/>
        <end position="511"/>
    </location>
</feature>
<keyword evidence="1" id="KW-0732">Signal</keyword>
<dbReference type="InterPro" id="IPR039424">
    <property type="entry name" value="SBP_5"/>
</dbReference>
<dbReference type="GO" id="GO:1904680">
    <property type="term" value="F:peptide transmembrane transporter activity"/>
    <property type="evidence" value="ECO:0007669"/>
    <property type="project" value="TreeGrafter"/>
</dbReference>
<sequence length="598" mass="68230">MSSIIFSLSLQSVVVAEEVAAKEVAAVHGLAMHGTPKYGADFTHFEFVNPNAPKGGTLTRETIGDNFDTFNPFLVKGVPAAGVGLMFDTLTKHSGDEAFTEYGLIAEKIQMPEDRSWVIFHINPKAKFSDGQPITAEDVKFTFEMLTTSDKVQPFYKTYYGDVTEVQILDPLRIKFQFKNDQNKELPLILGQLNILPKHFWATRNFEKADLTVPVGSGPYLLESYEAGRRVVWKRNPDYWAKNLPVNKGFYNFDEIIYEYYKDRTVALEAFKAGEFDFTVENTARNWANAYVGPKFDSGELVKEEIHHKRPAGMQAFVFNTRRTKFDNPQVRRALAYAFDFEWTNQNLFYSQYKRTNSYFENSELASRGLPSAAELEILQPYKSQLPEEVFTKAYQAPTTAAPSNLRKNLREGLKILKAAGWNIVNGTLVNGKTGQPLKFEIMLYSKDFERIVQPFIQNLKKMGVQASIRLVDTTQYINRIREFDFDMLVYTIPQSNSPGNEQRDFWYSGNADVQGSRNIPGVKDPVVDALIEKVISATDREDLIAHTRALDRVLLWNHYVIPNWHNPSARVAYKANLMRPAITPDSGADLMTWWFKP</sequence>
<evidence type="ECO:0000259" key="2">
    <source>
        <dbReference type="Pfam" id="PF00496"/>
    </source>
</evidence>